<name>A0A8C5BX31_GADMO</name>
<dbReference type="SMART" id="SM00409">
    <property type="entry name" value="IG"/>
    <property type="match status" value="1"/>
</dbReference>
<evidence type="ECO:0000259" key="10">
    <source>
        <dbReference type="PROSITE" id="PS50835"/>
    </source>
</evidence>
<dbReference type="GO" id="GO:0009617">
    <property type="term" value="P:response to bacterium"/>
    <property type="evidence" value="ECO:0007669"/>
    <property type="project" value="TreeGrafter"/>
</dbReference>
<dbReference type="InterPro" id="IPR013783">
    <property type="entry name" value="Ig-like_fold"/>
</dbReference>
<dbReference type="PANTHER" id="PTHR19433">
    <property type="entry name" value="T-CELL RECEPTOR ALPHA CHAIN V REGION-RELATED"/>
    <property type="match status" value="1"/>
</dbReference>
<evidence type="ECO:0000256" key="9">
    <source>
        <dbReference type="SAM" id="SignalP"/>
    </source>
</evidence>
<evidence type="ECO:0000313" key="11">
    <source>
        <dbReference type="Ensembl" id="ENSGMOP00000051918.1"/>
    </source>
</evidence>
<proteinExistence type="predicted"/>
<organism evidence="11 12">
    <name type="scientific">Gadus morhua</name>
    <name type="common">Atlantic cod</name>
    <dbReference type="NCBI Taxonomy" id="8049"/>
    <lineage>
        <taxon>Eukaryota</taxon>
        <taxon>Metazoa</taxon>
        <taxon>Chordata</taxon>
        <taxon>Craniata</taxon>
        <taxon>Vertebrata</taxon>
        <taxon>Euteleostomi</taxon>
        <taxon>Actinopterygii</taxon>
        <taxon>Neopterygii</taxon>
        <taxon>Teleostei</taxon>
        <taxon>Neoteleostei</taxon>
        <taxon>Acanthomorphata</taxon>
        <taxon>Zeiogadaria</taxon>
        <taxon>Gadariae</taxon>
        <taxon>Gadiformes</taxon>
        <taxon>Gadoidei</taxon>
        <taxon>Gadidae</taxon>
        <taxon>Gadus</taxon>
    </lineage>
</organism>
<dbReference type="GO" id="GO:0005886">
    <property type="term" value="C:plasma membrane"/>
    <property type="evidence" value="ECO:0007669"/>
    <property type="project" value="UniProtKB-SubCell"/>
</dbReference>
<evidence type="ECO:0000256" key="7">
    <source>
        <dbReference type="ARBA" id="ARBA00023180"/>
    </source>
</evidence>
<dbReference type="PANTHER" id="PTHR19433:SF111">
    <property type="entry name" value="T CELL RECEPTOR ALPHA VARIABLE 4"/>
    <property type="match status" value="1"/>
</dbReference>
<evidence type="ECO:0000256" key="4">
    <source>
        <dbReference type="ARBA" id="ARBA00022859"/>
    </source>
</evidence>
<keyword evidence="2" id="KW-1003">Cell membrane</keyword>
<dbReference type="OMA" id="HICHKTA"/>
<keyword evidence="5 8" id="KW-0472">Membrane</keyword>
<dbReference type="Proteomes" id="UP000694546">
    <property type="component" value="Chromosome 4"/>
</dbReference>
<dbReference type="PROSITE" id="PS50835">
    <property type="entry name" value="IG_LIKE"/>
    <property type="match status" value="1"/>
</dbReference>
<feature type="signal peptide" evidence="9">
    <location>
        <begin position="1"/>
        <end position="20"/>
    </location>
</feature>
<dbReference type="GeneTree" id="ENSGT00400000023727"/>
<evidence type="ECO:0000256" key="6">
    <source>
        <dbReference type="ARBA" id="ARBA00023157"/>
    </source>
</evidence>
<dbReference type="InterPro" id="IPR036179">
    <property type="entry name" value="Ig-like_dom_sf"/>
</dbReference>
<keyword evidence="3 9" id="KW-0732">Signal</keyword>
<reference evidence="11" key="2">
    <citation type="submission" date="2025-09" db="UniProtKB">
        <authorList>
            <consortium name="Ensembl"/>
        </authorList>
    </citation>
    <scope>IDENTIFICATION</scope>
</reference>
<dbReference type="Gene3D" id="2.60.40.10">
    <property type="entry name" value="Immunoglobulins"/>
    <property type="match status" value="1"/>
</dbReference>
<accession>A0A8C5BX31</accession>
<keyword evidence="12" id="KW-1185">Reference proteome</keyword>
<evidence type="ECO:0000256" key="2">
    <source>
        <dbReference type="ARBA" id="ARBA00022475"/>
    </source>
</evidence>
<keyword evidence="8" id="KW-0812">Transmembrane</keyword>
<evidence type="ECO:0000256" key="1">
    <source>
        <dbReference type="ARBA" id="ARBA00004236"/>
    </source>
</evidence>
<sequence length="254" mass="29132">MLTCFLPYFYLYLYCAVVSCQDVLSNPVVELTVRPGENVTLYCDCKLTTNVNIVWYRNCSHENQPTLSLNWKDRDNGIFEYEENGRNFSHLNMMLNASSNSYDLLIKNITDSHLGLYYCGTEKLNGEKGNKKEYIYIYGKIITRILFGKILVGKYDIIVDSKKVVFLFHLVSENIDLYIYIFDAFPAGAVGPAAPDCGQCWMLLVILCPSSALLLSLLSSLVVYLRCRRKGSVYISVNWHLLYRENTYATYCLP</sequence>
<evidence type="ECO:0000256" key="5">
    <source>
        <dbReference type="ARBA" id="ARBA00023136"/>
    </source>
</evidence>
<dbReference type="InterPro" id="IPR052051">
    <property type="entry name" value="TCR_complex_component"/>
</dbReference>
<dbReference type="Pfam" id="PF07686">
    <property type="entry name" value="V-set"/>
    <property type="match status" value="1"/>
</dbReference>
<dbReference type="Ensembl" id="ENSGMOT00000035390.1">
    <property type="protein sequence ID" value="ENSGMOP00000051918.1"/>
    <property type="gene ID" value="ENSGMOG00000027524.1"/>
</dbReference>
<reference evidence="11" key="1">
    <citation type="submission" date="2025-08" db="UniProtKB">
        <authorList>
            <consortium name="Ensembl"/>
        </authorList>
    </citation>
    <scope>IDENTIFICATION</scope>
</reference>
<feature type="transmembrane region" description="Helical" evidence="8">
    <location>
        <begin position="201"/>
        <end position="225"/>
    </location>
</feature>
<feature type="chain" id="PRO_5034864236" description="Ig-like domain-containing protein" evidence="9">
    <location>
        <begin position="21"/>
        <end position="254"/>
    </location>
</feature>
<dbReference type="AlphaFoldDB" id="A0A8C5BX31"/>
<dbReference type="InterPro" id="IPR013106">
    <property type="entry name" value="Ig_V-set"/>
</dbReference>
<dbReference type="GO" id="GO:0002376">
    <property type="term" value="P:immune system process"/>
    <property type="evidence" value="ECO:0007669"/>
    <property type="project" value="UniProtKB-KW"/>
</dbReference>
<evidence type="ECO:0000256" key="3">
    <source>
        <dbReference type="ARBA" id="ARBA00022729"/>
    </source>
</evidence>
<comment type="subcellular location">
    <subcellularLocation>
        <location evidence="1">Cell membrane</location>
    </subcellularLocation>
</comment>
<evidence type="ECO:0000313" key="12">
    <source>
        <dbReference type="Proteomes" id="UP000694546"/>
    </source>
</evidence>
<keyword evidence="8" id="KW-1133">Transmembrane helix</keyword>
<keyword evidence="6" id="KW-1015">Disulfide bond</keyword>
<protein>
    <recommendedName>
        <fullName evidence="10">Ig-like domain-containing protein</fullName>
    </recommendedName>
</protein>
<dbReference type="SUPFAM" id="SSF48726">
    <property type="entry name" value="Immunoglobulin"/>
    <property type="match status" value="1"/>
</dbReference>
<feature type="domain" description="Ig-like" evidence="10">
    <location>
        <begin position="7"/>
        <end position="119"/>
    </location>
</feature>
<dbReference type="InterPro" id="IPR007110">
    <property type="entry name" value="Ig-like_dom"/>
</dbReference>
<evidence type="ECO:0000256" key="8">
    <source>
        <dbReference type="SAM" id="Phobius"/>
    </source>
</evidence>
<dbReference type="InterPro" id="IPR003599">
    <property type="entry name" value="Ig_sub"/>
</dbReference>
<keyword evidence="4" id="KW-0391">Immunity</keyword>
<keyword evidence="7" id="KW-0325">Glycoprotein</keyword>